<dbReference type="EMBL" id="JAKNHJ010000013">
    <property type="protein sequence ID" value="MCG4618274.1"/>
    <property type="molecule type" value="Genomic_DNA"/>
</dbReference>
<gene>
    <name evidence="1" type="ORF">L0M99_07180</name>
</gene>
<accession>A0AAJ1BCA8</accession>
<dbReference type="AlphaFoldDB" id="A0AAJ1BCA8"/>
<name>A0AAJ1BCA8_9ACTO</name>
<evidence type="ECO:0000313" key="1">
    <source>
        <dbReference type="EMBL" id="MCG4618274.1"/>
    </source>
</evidence>
<protein>
    <submittedName>
        <fullName evidence="1">Uncharacterized protein</fullName>
    </submittedName>
</protein>
<sequence length="73" mass="7740">MDAALCELLLSTAVDVDSIAPGDAASGRAAIRKTYLGILGKLYEVIDERERATNSLGNASPQERVAELLHIVS</sequence>
<proteinExistence type="predicted"/>
<comment type="caution">
    <text evidence="1">The sequence shown here is derived from an EMBL/GenBank/DDBJ whole genome shotgun (WGS) entry which is preliminary data.</text>
</comment>
<evidence type="ECO:0000313" key="2">
    <source>
        <dbReference type="Proteomes" id="UP001200537"/>
    </source>
</evidence>
<dbReference type="Proteomes" id="UP001200537">
    <property type="component" value="Unassembled WGS sequence"/>
</dbReference>
<dbReference type="RefSeq" id="WP_238128215.1">
    <property type="nucleotide sequence ID" value="NZ_JAKNHJ010000013.1"/>
</dbReference>
<organism evidence="1 2">
    <name type="scientific">Varibaculum cambriense</name>
    <dbReference type="NCBI Taxonomy" id="184870"/>
    <lineage>
        <taxon>Bacteria</taxon>
        <taxon>Bacillati</taxon>
        <taxon>Actinomycetota</taxon>
        <taxon>Actinomycetes</taxon>
        <taxon>Actinomycetales</taxon>
        <taxon>Actinomycetaceae</taxon>
        <taxon>Varibaculum</taxon>
    </lineage>
</organism>
<reference evidence="1" key="1">
    <citation type="submission" date="2022-01" db="EMBL/GenBank/DDBJ databases">
        <title>Collection of gut derived symbiotic bacterial strains cultured from healthy donors.</title>
        <authorList>
            <person name="Lin H."/>
            <person name="Kohout C."/>
            <person name="Waligurski E."/>
            <person name="Pamer E.G."/>
        </authorList>
    </citation>
    <scope>NUCLEOTIDE SEQUENCE</scope>
    <source>
        <strain evidence="1">DFI.7.46</strain>
    </source>
</reference>